<dbReference type="InterPro" id="IPR044985">
    <property type="entry name" value="YceD_plant"/>
</dbReference>
<dbReference type="PANTHER" id="PTHR37734:SF1">
    <property type="entry name" value="LARGE RIBOSOMAL RNA SUBUNIT ACCUMULATION PROTEIN YCED HOMOLOG 2, CHLOROPLASTIC"/>
    <property type="match status" value="1"/>
</dbReference>
<dbReference type="InterPro" id="IPR003772">
    <property type="entry name" value="YceD"/>
</dbReference>
<accession>A0A8J7DHP2</accession>
<dbReference type="Proteomes" id="UP000622533">
    <property type="component" value="Unassembled WGS sequence"/>
</dbReference>
<evidence type="ECO:0000313" key="1">
    <source>
        <dbReference type="EMBL" id="MBE9024794.1"/>
    </source>
</evidence>
<name>A0A8J7DHP2_DESMC</name>
<dbReference type="Pfam" id="PF02620">
    <property type="entry name" value="YceD"/>
    <property type="match status" value="1"/>
</dbReference>
<dbReference type="RefSeq" id="WP_193919420.1">
    <property type="nucleotide sequence ID" value="NZ_JADEXS020000001.1"/>
</dbReference>
<dbReference type="AlphaFoldDB" id="A0A8J7DHP2"/>
<evidence type="ECO:0000313" key="2">
    <source>
        <dbReference type="Proteomes" id="UP000622533"/>
    </source>
</evidence>
<gene>
    <name evidence="1" type="ORF">IQ276_20905</name>
</gene>
<organism evidence="1 2">
    <name type="scientific">Desmonostoc muscorum LEGE 12446</name>
    <dbReference type="NCBI Taxonomy" id="1828758"/>
    <lineage>
        <taxon>Bacteria</taxon>
        <taxon>Bacillati</taxon>
        <taxon>Cyanobacteriota</taxon>
        <taxon>Cyanophyceae</taxon>
        <taxon>Nostocales</taxon>
        <taxon>Nostocaceae</taxon>
        <taxon>Desmonostoc</taxon>
    </lineage>
</organism>
<reference evidence="1" key="1">
    <citation type="submission" date="2020-10" db="EMBL/GenBank/DDBJ databases">
        <authorList>
            <person name="Castelo-Branco R."/>
            <person name="Eusebio N."/>
            <person name="Adriana R."/>
            <person name="Vieira A."/>
            <person name="Brugerolle De Fraissinette N."/>
            <person name="Rezende De Castro R."/>
            <person name="Schneider M.P."/>
            <person name="Vasconcelos V."/>
            <person name="Leao P.N."/>
        </authorList>
    </citation>
    <scope>NUCLEOTIDE SEQUENCE</scope>
    <source>
        <strain evidence="1">LEGE 12446</strain>
    </source>
</reference>
<comment type="caution">
    <text evidence="1">The sequence shown here is derived from an EMBL/GenBank/DDBJ whole genome shotgun (WGS) entry which is preliminary data.</text>
</comment>
<keyword evidence="2" id="KW-1185">Reference proteome</keyword>
<protein>
    <submittedName>
        <fullName evidence="1">DUF177 domain-containing protein</fullName>
    </submittedName>
</protein>
<proteinExistence type="predicted"/>
<dbReference type="PANTHER" id="PTHR37734">
    <property type="entry name" value="LARGE RIBOSOMAL RNA SUBUNIT ACCUMULATION PROTEIN YCED HOMOLOG 2, CHLOROPLASTIC"/>
    <property type="match status" value="1"/>
</dbReference>
<dbReference type="EMBL" id="JADEXS010000315">
    <property type="protein sequence ID" value="MBE9024794.1"/>
    <property type="molecule type" value="Genomic_DNA"/>
</dbReference>
<sequence length="176" mass="20036">MDAIYIPQLTRASERTEEVEIQEFLPGLETLTPVRGRVRVQHHGNYLEVSGQAETIITCTCNRCLQQYNRRLGLETKEIIWLEETANQLKDLPLEREVTMEDLVETLPPDGYFSPSEWLYEQMSLAVPQRQLCDRNCPGIPASSTIDSSDISDTSETPVDNRWASLEALKKQLPGQ</sequence>